<evidence type="ECO:0008006" key="3">
    <source>
        <dbReference type="Google" id="ProtNLM"/>
    </source>
</evidence>
<dbReference type="KEGG" id="fmr:Fuma_01445"/>
<dbReference type="Gene3D" id="1.25.40.10">
    <property type="entry name" value="Tetratricopeptide repeat domain"/>
    <property type="match status" value="1"/>
</dbReference>
<sequence length="106" mass="11906">MTQSRKEKLEAMLADDPSDQTLRYMLAMELDKEDNSDRSLELLTSLMQDEKPYVPAFLMAGQQLARLGRIQDAVATYDGGIQQAQLQGDDHAAGEMAQFKQELQNV</sequence>
<proteinExistence type="predicted"/>
<dbReference type="EMBL" id="CP017641">
    <property type="protein sequence ID" value="APZ91849.1"/>
    <property type="molecule type" value="Genomic_DNA"/>
</dbReference>
<dbReference type="STRING" id="1891926.Fuma_01445"/>
<accession>A0A1P8WCS8</accession>
<protein>
    <recommendedName>
        <fullName evidence="3">Tetratricopeptide repeat protein</fullName>
    </recommendedName>
</protein>
<dbReference type="RefSeq" id="WP_077023543.1">
    <property type="nucleotide sequence ID" value="NZ_CP017641.1"/>
</dbReference>
<gene>
    <name evidence="1" type="ORF">Fuma_01445</name>
</gene>
<dbReference type="Proteomes" id="UP000187735">
    <property type="component" value="Chromosome"/>
</dbReference>
<organism evidence="1 2">
    <name type="scientific">Fuerstiella marisgermanici</name>
    <dbReference type="NCBI Taxonomy" id="1891926"/>
    <lineage>
        <taxon>Bacteria</taxon>
        <taxon>Pseudomonadati</taxon>
        <taxon>Planctomycetota</taxon>
        <taxon>Planctomycetia</taxon>
        <taxon>Planctomycetales</taxon>
        <taxon>Planctomycetaceae</taxon>
        <taxon>Fuerstiella</taxon>
    </lineage>
</organism>
<dbReference type="SUPFAM" id="SSF48452">
    <property type="entry name" value="TPR-like"/>
    <property type="match status" value="1"/>
</dbReference>
<dbReference type="InterPro" id="IPR011990">
    <property type="entry name" value="TPR-like_helical_dom_sf"/>
</dbReference>
<evidence type="ECO:0000313" key="1">
    <source>
        <dbReference type="EMBL" id="APZ91849.1"/>
    </source>
</evidence>
<dbReference type="AlphaFoldDB" id="A0A1P8WCS8"/>
<name>A0A1P8WCS8_9PLAN</name>
<evidence type="ECO:0000313" key="2">
    <source>
        <dbReference type="Proteomes" id="UP000187735"/>
    </source>
</evidence>
<keyword evidence="2" id="KW-1185">Reference proteome</keyword>
<dbReference type="OrthoDB" id="280886at2"/>
<reference evidence="1 2" key="1">
    <citation type="journal article" date="2016" name="Front. Microbiol.">
        <title>Fuerstia marisgermanicae gen. nov., sp. nov., an Unusual Member of the Phylum Planctomycetes from the German Wadden Sea.</title>
        <authorList>
            <person name="Kohn T."/>
            <person name="Heuer A."/>
            <person name="Jogler M."/>
            <person name="Vollmers J."/>
            <person name="Boedeker C."/>
            <person name="Bunk B."/>
            <person name="Rast P."/>
            <person name="Borchert D."/>
            <person name="Glockner I."/>
            <person name="Freese H.M."/>
            <person name="Klenk H.P."/>
            <person name="Overmann J."/>
            <person name="Kaster A.K."/>
            <person name="Rohde M."/>
            <person name="Wiegand S."/>
            <person name="Jogler C."/>
        </authorList>
    </citation>
    <scope>NUCLEOTIDE SEQUENCE [LARGE SCALE GENOMIC DNA]</scope>
    <source>
        <strain evidence="1 2">NH11</strain>
    </source>
</reference>